<name>A0AAW0MLX8_9GOBI</name>
<feature type="repeat" description="WD" evidence="1">
    <location>
        <begin position="351"/>
        <end position="382"/>
    </location>
</feature>
<evidence type="ECO:0000313" key="3">
    <source>
        <dbReference type="EMBL" id="KAK7877749.1"/>
    </source>
</evidence>
<dbReference type="PANTHER" id="PTHR46947:SF1">
    <property type="entry name" value="WD REPEAT-CONTAINING PROTEIN 73"/>
    <property type="match status" value="1"/>
</dbReference>
<reference evidence="4" key="1">
    <citation type="submission" date="2024-04" db="EMBL/GenBank/DDBJ databases">
        <title>Salinicola lusitanus LLJ914,a marine bacterium isolated from the Okinawa Trough.</title>
        <authorList>
            <person name="Li J."/>
        </authorList>
    </citation>
    <scope>NUCLEOTIDE SEQUENCE [LARGE SCALE GENOMIC DNA]</scope>
</reference>
<dbReference type="PANTHER" id="PTHR46947">
    <property type="entry name" value="WD REPEAT-CONTAINING PROTEIN 73"/>
    <property type="match status" value="1"/>
</dbReference>
<dbReference type="InterPro" id="IPR015943">
    <property type="entry name" value="WD40/YVTN_repeat-like_dom_sf"/>
</dbReference>
<organism evidence="3 4">
    <name type="scientific">Mugilogobius chulae</name>
    <name type="common">yellowstripe goby</name>
    <dbReference type="NCBI Taxonomy" id="88201"/>
    <lineage>
        <taxon>Eukaryota</taxon>
        <taxon>Metazoa</taxon>
        <taxon>Chordata</taxon>
        <taxon>Craniata</taxon>
        <taxon>Vertebrata</taxon>
        <taxon>Euteleostomi</taxon>
        <taxon>Actinopterygii</taxon>
        <taxon>Neopterygii</taxon>
        <taxon>Teleostei</taxon>
        <taxon>Neoteleostei</taxon>
        <taxon>Acanthomorphata</taxon>
        <taxon>Gobiaria</taxon>
        <taxon>Gobiiformes</taxon>
        <taxon>Gobioidei</taxon>
        <taxon>Gobiidae</taxon>
        <taxon>Gobionellinae</taxon>
        <taxon>Mugilogobius</taxon>
    </lineage>
</organism>
<dbReference type="SUPFAM" id="SSF50978">
    <property type="entry name" value="WD40 repeat-like"/>
    <property type="match status" value="1"/>
</dbReference>
<keyword evidence="1" id="KW-0853">WD repeat</keyword>
<dbReference type="InterPro" id="IPR001680">
    <property type="entry name" value="WD40_rpt"/>
</dbReference>
<accession>A0AAW0MLX8</accession>
<comment type="caution">
    <text evidence="3">The sequence shown here is derived from an EMBL/GenBank/DDBJ whole genome shotgun (WGS) entry which is preliminary data.</text>
</comment>
<feature type="region of interest" description="Disordered" evidence="2">
    <location>
        <begin position="130"/>
        <end position="164"/>
    </location>
</feature>
<keyword evidence="4" id="KW-1185">Reference proteome</keyword>
<evidence type="ECO:0008006" key="5">
    <source>
        <dbReference type="Google" id="ProtNLM"/>
    </source>
</evidence>
<dbReference type="EMBL" id="JBBPFD010000674">
    <property type="protein sequence ID" value="KAK7877749.1"/>
    <property type="molecule type" value="Genomic_DNA"/>
</dbReference>
<dbReference type="PROSITE" id="PS50082">
    <property type="entry name" value="WD_REPEATS_2"/>
    <property type="match status" value="1"/>
</dbReference>
<sequence>MCEDSDAEEALDQWFIESLKTYTDLHVYQLENPTRVLEWTSGRTMCVAGFSASKNEILELSLPLRLLAEQNKGLCAERDFKVVHGGFSDGPIHELKHVPGTRCGVSNDGHSSTLQLWDFGGDDTDVIRATGQIQPKPTDTDSGPEQTRGRKIAAADSPNSEPKILHGATTADVQLTDVSTGQELYRIKNSSSVEPLSSLQLLSSSLFVCGSVNGTVLEADCRCPSSAPVRVLARPRPSDPGPWSLHVHPSSSLVVRSSVSGRTLVSDLRGTDRRAAGALVTSGAQKNGAELKVSWAPALQHHIALSGVNGLVQIYDTSLWGAELKPAHAQFEHKGHAVQSPEDDVITTSHAWHPDRPRTLLSAASDASVHVWDWSGQSESRE</sequence>
<evidence type="ECO:0000313" key="4">
    <source>
        <dbReference type="Proteomes" id="UP001460270"/>
    </source>
</evidence>
<dbReference type="InterPro" id="IPR036322">
    <property type="entry name" value="WD40_repeat_dom_sf"/>
</dbReference>
<feature type="compositionally biased region" description="Polar residues" evidence="2">
    <location>
        <begin position="131"/>
        <end position="145"/>
    </location>
</feature>
<dbReference type="GO" id="GO:0005829">
    <property type="term" value="C:cytosol"/>
    <property type="evidence" value="ECO:0007669"/>
    <property type="project" value="TreeGrafter"/>
</dbReference>
<dbReference type="InterPro" id="IPR042795">
    <property type="entry name" value="Wdr73"/>
</dbReference>
<evidence type="ECO:0000256" key="2">
    <source>
        <dbReference type="SAM" id="MobiDB-lite"/>
    </source>
</evidence>
<dbReference type="Proteomes" id="UP001460270">
    <property type="component" value="Unassembled WGS sequence"/>
</dbReference>
<protein>
    <recommendedName>
        <fullName evidence="5">WD repeat-containing protein 73</fullName>
    </recommendedName>
</protein>
<proteinExistence type="predicted"/>
<dbReference type="GO" id="GO:0031122">
    <property type="term" value="P:cytoplasmic microtubule organization"/>
    <property type="evidence" value="ECO:0007669"/>
    <property type="project" value="TreeGrafter"/>
</dbReference>
<dbReference type="AlphaFoldDB" id="A0AAW0MLX8"/>
<gene>
    <name evidence="3" type="ORF">WMY93_030563</name>
</gene>
<dbReference type="GO" id="GO:0000922">
    <property type="term" value="C:spindle pole"/>
    <property type="evidence" value="ECO:0007669"/>
    <property type="project" value="TreeGrafter"/>
</dbReference>
<evidence type="ECO:0000256" key="1">
    <source>
        <dbReference type="PROSITE-ProRule" id="PRU00221"/>
    </source>
</evidence>
<dbReference type="Gene3D" id="2.130.10.10">
    <property type="entry name" value="YVTN repeat-like/Quinoprotein amine dehydrogenase"/>
    <property type="match status" value="1"/>
</dbReference>